<evidence type="ECO:0000259" key="3">
    <source>
        <dbReference type="Pfam" id="PF24883"/>
    </source>
</evidence>
<protein>
    <submittedName>
        <fullName evidence="4">Ankyrin</fullName>
    </submittedName>
</protein>
<feature type="compositionally biased region" description="Basic and acidic residues" evidence="2">
    <location>
        <begin position="17"/>
        <end position="26"/>
    </location>
</feature>
<dbReference type="AlphaFoldDB" id="A0AAD6CS09"/>
<dbReference type="PANTHER" id="PTHR10039:SF16">
    <property type="entry name" value="GPI INOSITOL-DEACYLASE"/>
    <property type="match status" value="1"/>
</dbReference>
<evidence type="ECO:0000256" key="1">
    <source>
        <dbReference type="ARBA" id="ARBA00022737"/>
    </source>
</evidence>
<sequence length="1024" mass="115769">MGLQDLFHRGTRKKSTKKSEHAERLSHSSHQVETSPLQRTENHQPVEAAKLDASVQPDVASASTTSSALERNGSGNLKETPEKGTLSSGPVSSKQDLWEEGLQSLPLEEKKQLSALIKRAKTIPNPKKESMTNEGAHMLIAIAQEKQEEWKSRRWKFEVHGHQIEPRTYTESIISCLTTAGDIGVQFLPTPASIVWPLLKDLLQVPINADAEIGAALMTAETVVRYASCGRLYEEIYLERLEGELRKKLRSALVKLYAASLKLLSCALKHLDMNMAKRLIFAFLNPQETQNQVSDLKDSYSELIEVTQVCQIQTTIHIDDRITRFLEKFHDFDSFVQKSFSELFEQLDEHKLSKILDWISPTKELDRHGEFSKNRAPNTCGWIFEKEDFQVWERSTSPALLWLQGTNDYEDPDNVIRSLYRQLAKSTRDSNEIRKDVQALFKQMKDHASQLPIETCKQQLPKSLDQYSRVTFVIDALDECKKETIASLLDTIDSLLSYTGHPTRIFVSGRPDGDIKKRFNHAPTIKTDASDSGVGKDIETFINQEAPKFSFWDDFESEDQSKIKEALLNRSNGMFQWVFLQTSNLKTCQLVEDVLEGIKEMPQELPDAYEHIYRIISKRKSQKEIVDRAFMWIMCSCAPLTSEILLAGVGLSGDSDTAHKKITKDQLLGLCQNLIVFDDLEGVWRFSHASVAEYAEDKGLLSLQKSHSYAGRVCLRYLMVAYGSPLGDEDITSLHEPKEVPPGKISMLNDKNFVFPTDDGFLYYCRHHWAIHIQSYERKMQGLQKPDVSLMLILKAFFISPTKSGLVYQRWHQHMEMELHRHRWKLSTSIFSFGNVTFDDICPPTSPILAVCRFGLHAIFAEWWDSGQISPSNTNKSQESLLELAAKAKSIEICTMLVERTATNDYCGHAGAALVVAVTNDCSNIVDLLLQRKSSLGIGQPEYGKSLELAAERGRFKVVEVFLENKTSIDMTTPACGSALAGAVYWGELEMVQFLVESGASIDLPLTTGDFRERPRSRSSEGQD</sequence>
<feature type="region of interest" description="Disordered" evidence="2">
    <location>
        <begin position="1"/>
        <end position="95"/>
    </location>
</feature>
<organism evidence="4 5">
    <name type="scientific">Penicillium frequentans</name>
    <dbReference type="NCBI Taxonomy" id="3151616"/>
    <lineage>
        <taxon>Eukaryota</taxon>
        <taxon>Fungi</taxon>
        <taxon>Dikarya</taxon>
        <taxon>Ascomycota</taxon>
        <taxon>Pezizomycotina</taxon>
        <taxon>Eurotiomycetes</taxon>
        <taxon>Eurotiomycetidae</taxon>
        <taxon>Eurotiales</taxon>
        <taxon>Aspergillaceae</taxon>
        <taxon>Penicillium</taxon>
    </lineage>
</organism>
<evidence type="ECO:0000313" key="5">
    <source>
        <dbReference type="Proteomes" id="UP001220324"/>
    </source>
</evidence>
<dbReference type="SMART" id="SM00248">
    <property type="entry name" value="ANK"/>
    <property type="match status" value="4"/>
</dbReference>
<feature type="compositionally biased region" description="Polar residues" evidence="2">
    <location>
        <begin position="28"/>
        <end position="39"/>
    </location>
</feature>
<dbReference type="InterPro" id="IPR036770">
    <property type="entry name" value="Ankyrin_rpt-contain_sf"/>
</dbReference>
<feature type="domain" description="Nephrocystin 3-like N-terminal" evidence="3">
    <location>
        <begin position="410"/>
        <end position="510"/>
    </location>
</feature>
<comment type="caution">
    <text evidence="4">The sequence shown here is derived from an EMBL/GenBank/DDBJ whole genome shotgun (WGS) entry which is preliminary data.</text>
</comment>
<accession>A0AAD6CS09</accession>
<feature type="compositionally biased region" description="Polar residues" evidence="2">
    <location>
        <begin position="85"/>
        <end position="95"/>
    </location>
</feature>
<evidence type="ECO:0000256" key="2">
    <source>
        <dbReference type="SAM" id="MobiDB-lite"/>
    </source>
</evidence>
<proteinExistence type="predicted"/>
<dbReference type="InterPro" id="IPR002110">
    <property type="entry name" value="Ankyrin_rpt"/>
</dbReference>
<dbReference type="SUPFAM" id="SSF48403">
    <property type="entry name" value="Ankyrin repeat"/>
    <property type="match status" value="1"/>
</dbReference>
<keyword evidence="5" id="KW-1185">Reference proteome</keyword>
<dbReference type="Proteomes" id="UP001220324">
    <property type="component" value="Unassembled WGS sequence"/>
</dbReference>
<gene>
    <name evidence="4" type="ORF">N7494_007188</name>
</gene>
<dbReference type="PANTHER" id="PTHR10039">
    <property type="entry name" value="AMELOGENIN"/>
    <property type="match status" value="1"/>
</dbReference>
<reference evidence="4 5" key="1">
    <citation type="journal article" date="2023" name="IMA Fungus">
        <title>Comparative genomic study of the Penicillium genus elucidates a diverse pangenome and 15 lateral gene transfer events.</title>
        <authorList>
            <person name="Petersen C."/>
            <person name="Sorensen T."/>
            <person name="Nielsen M.R."/>
            <person name="Sondergaard T.E."/>
            <person name="Sorensen J.L."/>
            <person name="Fitzpatrick D.A."/>
            <person name="Frisvad J.C."/>
            <person name="Nielsen K.L."/>
        </authorList>
    </citation>
    <scope>NUCLEOTIDE SEQUENCE [LARGE SCALE GENOMIC DNA]</scope>
    <source>
        <strain evidence="4 5">IBT 35679</strain>
    </source>
</reference>
<dbReference type="Pfam" id="PF24883">
    <property type="entry name" value="NPHP3_N"/>
    <property type="match status" value="1"/>
</dbReference>
<dbReference type="Gene3D" id="1.25.40.20">
    <property type="entry name" value="Ankyrin repeat-containing domain"/>
    <property type="match status" value="1"/>
</dbReference>
<evidence type="ECO:0000313" key="4">
    <source>
        <dbReference type="EMBL" id="KAJ5537709.1"/>
    </source>
</evidence>
<dbReference type="InterPro" id="IPR056884">
    <property type="entry name" value="NPHP3-like_N"/>
</dbReference>
<feature type="compositionally biased region" description="Polar residues" evidence="2">
    <location>
        <begin position="61"/>
        <end position="77"/>
    </location>
</feature>
<keyword evidence="1" id="KW-0677">Repeat</keyword>
<name>A0AAD6CS09_9EURO</name>
<dbReference type="EMBL" id="JAQIZZ010000006">
    <property type="protein sequence ID" value="KAJ5537709.1"/>
    <property type="molecule type" value="Genomic_DNA"/>
</dbReference>